<name>A0ABV0R968_9TELE</name>
<evidence type="ECO:0000256" key="1">
    <source>
        <dbReference type="SAM" id="MobiDB-lite"/>
    </source>
</evidence>
<evidence type="ECO:0000313" key="2">
    <source>
        <dbReference type="EMBL" id="MEQ2204676.1"/>
    </source>
</evidence>
<feature type="non-terminal residue" evidence="2">
    <location>
        <position position="1"/>
    </location>
</feature>
<gene>
    <name evidence="2" type="ORF">XENOCAPTIV_016829</name>
</gene>
<sequence length="172" mass="18760">LDLLGSDFLCLSSEDDPDYDFLHADLSSSEKLPPLPPGSSLPPALPEKRRCSTTGKDTPDSPVCPPACVCLSSPFLFCPRRSLRERTPADLTAAKSTFQLLVRVVDNLSVVELESDLLLLLIDLVFRLLIGGELGMAHVLHSNVLSKMEKRWKLIDSPQSLRPLAAKGVAAR</sequence>
<organism evidence="2 3">
    <name type="scientific">Xenoophorus captivus</name>
    <dbReference type="NCBI Taxonomy" id="1517983"/>
    <lineage>
        <taxon>Eukaryota</taxon>
        <taxon>Metazoa</taxon>
        <taxon>Chordata</taxon>
        <taxon>Craniata</taxon>
        <taxon>Vertebrata</taxon>
        <taxon>Euteleostomi</taxon>
        <taxon>Actinopterygii</taxon>
        <taxon>Neopterygii</taxon>
        <taxon>Teleostei</taxon>
        <taxon>Neoteleostei</taxon>
        <taxon>Acanthomorphata</taxon>
        <taxon>Ovalentaria</taxon>
        <taxon>Atherinomorphae</taxon>
        <taxon>Cyprinodontiformes</taxon>
        <taxon>Goodeidae</taxon>
        <taxon>Xenoophorus</taxon>
    </lineage>
</organism>
<dbReference type="Proteomes" id="UP001434883">
    <property type="component" value="Unassembled WGS sequence"/>
</dbReference>
<evidence type="ECO:0000313" key="3">
    <source>
        <dbReference type="Proteomes" id="UP001434883"/>
    </source>
</evidence>
<accession>A0ABV0R968</accession>
<protein>
    <submittedName>
        <fullName evidence="2">Uncharacterized protein</fullName>
    </submittedName>
</protein>
<reference evidence="2 3" key="1">
    <citation type="submission" date="2021-06" db="EMBL/GenBank/DDBJ databases">
        <authorList>
            <person name="Palmer J.M."/>
        </authorList>
    </citation>
    <scope>NUCLEOTIDE SEQUENCE [LARGE SCALE GENOMIC DNA]</scope>
    <source>
        <strain evidence="2 3">XC_2019</strain>
        <tissue evidence="2">Muscle</tissue>
    </source>
</reference>
<feature type="compositionally biased region" description="Pro residues" evidence="1">
    <location>
        <begin position="33"/>
        <end position="45"/>
    </location>
</feature>
<keyword evidence="3" id="KW-1185">Reference proteome</keyword>
<dbReference type="EMBL" id="JAHRIN010037106">
    <property type="protein sequence ID" value="MEQ2204676.1"/>
    <property type="molecule type" value="Genomic_DNA"/>
</dbReference>
<proteinExistence type="predicted"/>
<feature type="region of interest" description="Disordered" evidence="1">
    <location>
        <begin position="28"/>
        <end position="61"/>
    </location>
</feature>
<comment type="caution">
    <text evidence="2">The sequence shown here is derived from an EMBL/GenBank/DDBJ whole genome shotgun (WGS) entry which is preliminary data.</text>
</comment>